<dbReference type="InterPro" id="IPR015943">
    <property type="entry name" value="WD40/YVTN_repeat-like_dom_sf"/>
</dbReference>
<dbReference type="RefSeq" id="WP_189653115.1">
    <property type="nucleotide sequence ID" value="NZ_BMRC01000036.1"/>
</dbReference>
<keyword evidence="1" id="KW-0732">Signal</keyword>
<gene>
    <name evidence="2" type="ORF">ACFFV7_39560</name>
</gene>
<evidence type="ECO:0000313" key="2">
    <source>
        <dbReference type="EMBL" id="MFB9207340.1"/>
    </source>
</evidence>
<dbReference type="EMBL" id="JBHMEI010000049">
    <property type="protein sequence ID" value="MFB9207340.1"/>
    <property type="molecule type" value="Genomic_DNA"/>
</dbReference>
<dbReference type="CDD" id="cd15482">
    <property type="entry name" value="Sialidase_non-viral"/>
    <property type="match status" value="1"/>
</dbReference>
<dbReference type="SUPFAM" id="SSF110296">
    <property type="entry name" value="Oligoxyloglucan reducing end-specific cellobiohydrolase"/>
    <property type="match status" value="1"/>
</dbReference>
<evidence type="ECO:0000256" key="1">
    <source>
        <dbReference type="SAM" id="SignalP"/>
    </source>
</evidence>
<dbReference type="Gene3D" id="2.130.10.10">
    <property type="entry name" value="YVTN repeat-like/Quinoprotein amine dehydrogenase"/>
    <property type="match status" value="1"/>
</dbReference>
<keyword evidence="3" id="KW-1185">Reference proteome</keyword>
<evidence type="ECO:0000313" key="3">
    <source>
        <dbReference type="Proteomes" id="UP001589647"/>
    </source>
</evidence>
<reference evidence="2 3" key="1">
    <citation type="submission" date="2024-09" db="EMBL/GenBank/DDBJ databases">
        <authorList>
            <person name="Sun Q."/>
            <person name="Mori K."/>
        </authorList>
    </citation>
    <scope>NUCLEOTIDE SEQUENCE [LARGE SCALE GENOMIC DNA]</scope>
    <source>
        <strain evidence="2 3">CCM 3426</strain>
    </source>
</reference>
<comment type="caution">
    <text evidence="2">The sequence shown here is derived from an EMBL/GenBank/DDBJ whole genome shotgun (WGS) entry which is preliminary data.</text>
</comment>
<dbReference type="SUPFAM" id="SSF50939">
    <property type="entry name" value="Sialidases"/>
    <property type="match status" value="1"/>
</dbReference>
<organism evidence="2 3">
    <name type="scientific">Nonomuraea spiralis</name>
    <dbReference type="NCBI Taxonomy" id="46182"/>
    <lineage>
        <taxon>Bacteria</taxon>
        <taxon>Bacillati</taxon>
        <taxon>Actinomycetota</taxon>
        <taxon>Actinomycetes</taxon>
        <taxon>Streptosporangiales</taxon>
        <taxon>Streptosporangiaceae</taxon>
        <taxon>Nonomuraea</taxon>
    </lineage>
</organism>
<sequence length="376" mass="39906">MKKAFTIGLATALTVLSAATPAVARDQPSGDGFDGSGWSRPSCETVAGDGSMTYGWNDGKKIAPTTKPVRPVVYTTGLVALDRPNQLLAMSNRQLQASNDAGCTWTVVDEVKGNYIELVAAQGGKAYAWDRDGNLSLATPEGATPLTGPGGDLIGLGVDRGNGDRLRTSDLEGQLHESQDGGRTWQPVGVPAWTPSKTRMSYTAVFDPRDLDHVVLGASDIGARVTFDGGRTWTSAAGLTDNGDKVSVFTAAVSPAAGNVVWAMGLNLTELEAGVPSGGRHIYRSDDGGRKFTPVVDQDQAITIPNGPLLAPHPKNSDVLYFDFGTGWSGIGTDIYKYDFRKNRVIINHNPYDRVPSIAFNPAHPNVMYLGVAEEV</sequence>
<accession>A0ABV5ITN0</accession>
<name>A0ABV5ITN0_9ACTN</name>
<feature type="signal peptide" evidence="1">
    <location>
        <begin position="1"/>
        <end position="24"/>
    </location>
</feature>
<protein>
    <submittedName>
        <fullName evidence="2">Sialidase family protein</fullName>
    </submittedName>
</protein>
<dbReference type="Proteomes" id="UP001589647">
    <property type="component" value="Unassembled WGS sequence"/>
</dbReference>
<dbReference type="InterPro" id="IPR036278">
    <property type="entry name" value="Sialidase_sf"/>
</dbReference>
<proteinExistence type="predicted"/>
<feature type="chain" id="PRO_5047537968" evidence="1">
    <location>
        <begin position="25"/>
        <end position="376"/>
    </location>
</feature>